<dbReference type="EMBL" id="FWFG01000014">
    <property type="protein sequence ID" value="SLM88365.1"/>
    <property type="molecule type" value="Genomic_DNA"/>
</dbReference>
<comment type="similarity">
    <text evidence="6">Belongs to the PINc/VapC protein family.</text>
</comment>
<reference evidence="8 9" key="1">
    <citation type="submission" date="2017-02" db="EMBL/GenBank/DDBJ databases">
        <authorList>
            <person name="Peterson S.W."/>
        </authorList>
    </citation>
    <scope>NUCLEOTIDE SEQUENCE [LARGE SCALE GENOMIC DNA]</scope>
    <source>
        <strain evidence="8 9">CIP104813</strain>
    </source>
</reference>
<dbReference type="InterPro" id="IPR029060">
    <property type="entry name" value="PIN-like_dom_sf"/>
</dbReference>
<accession>A0A1X6WTK5</accession>
<dbReference type="EC" id="3.1.-.-" evidence="6"/>
<evidence type="ECO:0000256" key="3">
    <source>
        <dbReference type="ARBA" id="ARBA00022723"/>
    </source>
</evidence>
<evidence type="ECO:0000313" key="9">
    <source>
        <dbReference type="Proteomes" id="UP000195981"/>
    </source>
</evidence>
<feature type="binding site" evidence="6">
    <location>
        <position position="109"/>
    </location>
    <ligand>
        <name>Mg(2+)</name>
        <dbReference type="ChEBI" id="CHEBI:18420"/>
    </ligand>
</feature>
<gene>
    <name evidence="6" type="primary">vapC</name>
    <name evidence="8" type="ORF">FM110_01675</name>
</gene>
<keyword evidence="1 6" id="KW-1277">Toxin-antitoxin system</keyword>
<evidence type="ECO:0000256" key="5">
    <source>
        <dbReference type="ARBA" id="ARBA00022842"/>
    </source>
</evidence>
<comment type="function">
    <text evidence="6">Toxic component of a toxin-antitoxin (TA) system. An RNase.</text>
</comment>
<feature type="domain" description="PIN" evidence="7">
    <location>
        <begin position="9"/>
        <end position="135"/>
    </location>
</feature>
<dbReference type="InterPro" id="IPR022907">
    <property type="entry name" value="VapC_family"/>
</dbReference>
<name>A0A1X6WTK5_9MICO</name>
<organism evidence="8 9">
    <name type="scientific">Brachybacterium nesterenkovii</name>
    <dbReference type="NCBI Taxonomy" id="47847"/>
    <lineage>
        <taxon>Bacteria</taxon>
        <taxon>Bacillati</taxon>
        <taxon>Actinomycetota</taxon>
        <taxon>Actinomycetes</taxon>
        <taxon>Micrococcales</taxon>
        <taxon>Dermabacteraceae</taxon>
        <taxon>Brachybacterium</taxon>
    </lineage>
</organism>
<evidence type="ECO:0000256" key="2">
    <source>
        <dbReference type="ARBA" id="ARBA00022722"/>
    </source>
</evidence>
<dbReference type="RefSeq" id="WP_159457945.1">
    <property type="nucleotide sequence ID" value="NZ_FWFG01000014.1"/>
</dbReference>
<dbReference type="CDD" id="cd09854">
    <property type="entry name" value="PIN_VapC-like"/>
    <property type="match status" value="1"/>
</dbReference>
<dbReference type="SUPFAM" id="SSF88723">
    <property type="entry name" value="PIN domain-like"/>
    <property type="match status" value="1"/>
</dbReference>
<keyword evidence="5 6" id="KW-0460">Magnesium</keyword>
<evidence type="ECO:0000256" key="6">
    <source>
        <dbReference type="HAMAP-Rule" id="MF_00265"/>
    </source>
</evidence>
<keyword evidence="9" id="KW-1185">Reference proteome</keyword>
<dbReference type="Gene3D" id="3.40.50.1010">
    <property type="entry name" value="5'-nuclease"/>
    <property type="match status" value="1"/>
</dbReference>
<evidence type="ECO:0000313" key="8">
    <source>
        <dbReference type="EMBL" id="SLM88365.1"/>
    </source>
</evidence>
<comment type="cofactor">
    <cofactor evidence="6">
        <name>Mg(2+)</name>
        <dbReference type="ChEBI" id="CHEBI:18420"/>
    </cofactor>
</comment>
<sequence>MTAPTDLAVLDASIVIAAQNPAEPLHDRVLSLLDEAAGLPWILHPLTHTELLVLPARAGGADAVARYQGLLTELGIEAAEPDGPADLHRREARVELAELRARTGLKLPDAAVLHLAVGTGALLLTLDERLARAARDEGVEVLGF</sequence>
<keyword evidence="6" id="KW-0800">Toxin</keyword>
<protein>
    <recommendedName>
        <fullName evidence="6">Ribonuclease VapC</fullName>
        <shortName evidence="6">RNase VapC</shortName>
        <ecNumber evidence="6">3.1.-.-</ecNumber>
    </recommendedName>
    <alternativeName>
        <fullName evidence="6">Toxin VapC</fullName>
    </alternativeName>
</protein>
<dbReference type="Proteomes" id="UP000195981">
    <property type="component" value="Unassembled WGS sequence"/>
</dbReference>
<feature type="binding site" evidence="6">
    <location>
        <position position="11"/>
    </location>
    <ligand>
        <name>Mg(2+)</name>
        <dbReference type="ChEBI" id="CHEBI:18420"/>
    </ligand>
</feature>
<keyword evidence="4 6" id="KW-0378">Hydrolase</keyword>
<dbReference type="HAMAP" id="MF_00265">
    <property type="entry name" value="VapC_Nob1"/>
    <property type="match status" value="1"/>
</dbReference>
<dbReference type="Pfam" id="PF01850">
    <property type="entry name" value="PIN"/>
    <property type="match status" value="1"/>
</dbReference>
<evidence type="ECO:0000259" key="7">
    <source>
        <dbReference type="Pfam" id="PF01850"/>
    </source>
</evidence>
<proteinExistence type="inferred from homology"/>
<dbReference type="GO" id="GO:0016787">
    <property type="term" value="F:hydrolase activity"/>
    <property type="evidence" value="ECO:0007669"/>
    <property type="project" value="UniProtKB-KW"/>
</dbReference>
<keyword evidence="3 6" id="KW-0479">Metal-binding</keyword>
<dbReference type="GO" id="GO:0090729">
    <property type="term" value="F:toxin activity"/>
    <property type="evidence" value="ECO:0007669"/>
    <property type="project" value="UniProtKB-KW"/>
</dbReference>
<dbReference type="GO" id="GO:0000287">
    <property type="term" value="F:magnesium ion binding"/>
    <property type="evidence" value="ECO:0007669"/>
    <property type="project" value="UniProtKB-UniRule"/>
</dbReference>
<dbReference type="InterPro" id="IPR002716">
    <property type="entry name" value="PIN_dom"/>
</dbReference>
<dbReference type="AlphaFoldDB" id="A0A1X6WTK5"/>
<evidence type="ECO:0000256" key="4">
    <source>
        <dbReference type="ARBA" id="ARBA00022801"/>
    </source>
</evidence>
<keyword evidence="2 6" id="KW-0540">Nuclease</keyword>
<evidence type="ECO:0000256" key="1">
    <source>
        <dbReference type="ARBA" id="ARBA00022649"/>
    </source>
</evidence>
<dbReference type="GO" id="GO:0004540">
    <property type="term" value="F:RNA nuclease activity"/>
    <property type="evidence" value="ECO:0007669"/>
    <property type="project" value="InterPro"/>
</dbReference>